<organism evidence="5 6">
    <name type="scientific">Phaeosphaeria nodorum (strain SN15 / ATCC MYA-4574 / FGSC 10173)</name>
    <name type="common">Glume blotch fungus</name>
    <name type="synonym">Parastagonospora nodorum</name>
    <dbReference type="NCBI Taxonomy" id="321614"/>
    <lineage>
        <taxon>Eukaryota</taxon>
        <taxon>Fungi</taxon>
        <taxon>Dikarya</taxon>
        <taxon>Ascomycota</taxon>
        <taxon>Pezizomycotina</taxon>
        <taxon>Dothideomycetes</taxon>
        <taxon>Pleosporomycetidae</taxon>
        <taxon>Pleosporales</taxon>
        <taxon>Pleosporineae</taxon>
        <taxon>Phaeosphaeriaceae</taxon>
        <taxon>Parastagonospora</taxon>
    </lineage>
</organism>
<evidence type="ECO:0000259" key="4">
    <source>
        <dbReference type="Pfam" id="PF07732"/>
    </source>
</evidence>
<dbReference type="eggNOG" id="ENOG502QR4X">
    <property type="taxonomic scope" value="Eukaryota"/>
</dbReference>
<dbReference type="Proteomes" id="UP000001055">
    <property type="component" value="Unassembled WGS sequence"/>
</dbReference>
<dbReference type="Pfam" id="PF07732">
    <property type="entry name" value="Cu-oxidase_3"/>
    <property type="match status" value="1"/>
</dbReference>
<dbReference type="PANTHER" id="PTHR48267:SF1">
    <property type="entry name" value="BILIRUBIN OXIDASE"/>
    <property type="match status" value="1"/>
</dbReference>
<reference evidence="6" key="1">
    <citation type="journal article" date="2007" name="Plant Cell">
        <title>Dothideomycete-plant interactions illuminated by genome sequencing and EST analysis of the wheat pathogen Stagonospora nodorum.</title>
        <authorList>
            <person name="Hane J.K."/>
            <person name="Lowe R.G."/>
            <person name="Solomon P.S."/>
            <person name="Tan K.C."/>
            <person name="Schoch C.L."/>
            <person name="Spatafora J.W."/>
            <person name="Crous P.W."/>
            <person name="Kodira C."/>
            <person name="Birren B.W."/>
            <person name="Galagan J.E."/>
            <person name="Torriani S.F."/>
            <person name="McDonald B.A."/>
            <person name="Oliver R.P."/>
        </authorList>
    </citation>
    <scope>NUCLEOTIDE SEQUENCE [LARGE SCALE GENOMIC DNA]</scope>
    <source>
        <strain evidence="6">SN15 / ATCC MYA-4574 / FGSC 10173</strain>
    </source>
</reference>
<feature type="chain" id="PRO_5004177852" description="Plastocyanin-like domain-containing protein" evidence="3">
    <location>
        <begin position="22"/>
        <end position="252"/>
    </location>
</feature>
<evidence type="ECO:0000313" key="5">
    <source>
        <dbReference type="EMBL" id="EAT82015.1"/>
    </source>
</evidence>
<dbReference type="RefSeq" id="XP_001800885.1">
    <property type="nucleotide sequence ID" value="XM_001800833.1"/>
</dbReference>
<dbReference type="SUPFAM" id="SSF49503">
    <property type="entry name" value="Cupredoxins"/>
    <property type="match status" value="1"/>
</dbReference>
<dbReference type="InterPro" id="IPR045087">
    <property type="entry name" value="Cu-oxidase_fam"/>
</dbReference>
<sequence length="252" mass="28308">MLSIFLLSLNFLLGLCTLAQCSFILDLNNNTIQNSGSYTRMSTSADIKSSAPLPWLSPEYKWFFEYALPIPPVKQPKFTSGAVLDYYEIDVRRLEKQIYPGLPSTQLIGYDGLQPGPTFVMRKGRESVVRFSNHGPTNVSTHVHGQYNRAPFDGWAADYALPGQYKDCHYPNAQDARTIWYHDHTEYATGMNVYLGLEGFYFLTDDEEQALKLPTGKYDVPLALSAKQYSTNGTLVYNSNGNYGLPGDVIQV</sequence>
<dbReference type="Gene3D" id="2.60.40.420">
    <property type="entry name" value="Cupredoxins - blue copper proteins"/>
    <property type="match status" value="2"/>
</dbReference>
<evidence type="ECO:0000256" key="2">
    <source>
        <dbReference type="ARBA" id="ARBA00023008"/>
    </source>
</evidence>
<dbReference type="HOGENOM" id="CLU_1103128_0_0_1"/>
<comment type="similarity">
    <text evidence="1">Belongs to the multicopper oxidase family.</text>
</comment>
<keyword evidence="2" id="KW-0186">Copper</keyword>
<dbReference type="KEGG" id="pno:SNOG_10621"/>
<evidence type="ECO:0000256" key="1">
    <source>
        <dbReference type="ARBA" id="ARBA00010609"/>
    </source>
</evidence>
<dbReference type="OMA" id="HDHTEFE"/>
<evidence type="ECO:0000256" key="3">
    <source>
        <dbReference type="SAM" id="SignalP"/>
    </source>
</evidence>
<evidence type="ECO:0000313" key="6">
    <source>
        <dbReference type="Proteomes" id="UP000001055"/>
    </source>
</evidence>
<feature type="domain" description="Plastocyanin-like" evidence="4">
    <location>
        <begin position="103"/>
        <end position="205"/>
    </location>
</feature>
<dbReference type="STRING" id="321614.Q0UC93"/>
<feature type="signal peptide" evidence="3">
    <location>
        <begin position="1"/>
        <end position="21"/>
    </location>
</feature>
<dbReference type="PANTHER" id="PTHR48267">
    <property type="entry name" value="CUPREDOXIN SUPERFAMILY PROTEIN"/>
    <property type="match status" value="1"/>
</dbReference>
<protein>
    <recommendedName>
        <fullName evidence="4">Plastocyanin-like domain-containing protein</fullName>
    </recommendedName>
</protein>
<accession>Q0UC93</accession>
<dbReference type="AlphaFoldDB" id="Q0UC93"/>
<dbReference type="InParanoid" id="Q0UC93"/>
<dbReference type="EMBL" id="CH445341">
    <property type="protein sequence ID" value="EAT82015.1"/>
    <property type="molecule type" value="Genomic_DNA"/>
</dbReference>
<dbReference type="GeneID" id="5977792"/>
<gene>
    <name evidence="5" type="ORF">SNOG_10621</name>
</gene>
<dbReference type="InterPro" id="IPR011707">
    <property type="entry name" value="Cu-oxidase-like_N"/>
</dbReference>
<dbReference type="VEuPathDB" id="FungiDB:JI435_307150"/>
<name>Q0UC93_PHANO</name>
<dbReference type="GO" id="GO:0005507">
    <property type="term" value="F:copper ion binding"/>
    <property type="evidence" value="ECO:0007669"/>
    <property type="project" value="InterPro"/>
</dbReference>
<dbReference type="InterPro" id="IPR008972">
    <property type="entry name" value="Cupredoxin"/>
</dbReference>
<keyword evidence="3" id="KW-0732">Signal</keyword>
<proteinExistence type="inferred from homology"/>